<evidence type="ECO:0000256" key="1">
    <source>
        <dbReference type="SAM" id="MobiDB-lite"/>
    </source>
</evidence>
<protein>
    <submittedName>
        <fullName evidence="2">Ankyrin repeat protein</fullName>
    </submittedName>
</protein>
<comment type="caution">
    <text evidence="2">The sequence shown here is derived from an EMBL/GenBank/DDBJ whole genome shotgun (WGS) entry which is preliminary data.</text>
</comment>
<dbReference type="Pfam" id="PF12796">
    <property type="entry name" value="Ank_2"/>
    <property type="match status" value="1"/>
</dbReference>
<reference evidence="2 3" key="1">
    <citation type="journal article" date="2014" name="Genome Announc.">
        <title>Draft genome sequence of Sclerotinia borealis, a psychrophilic plant pathogenic fungus.</title>
        <authorList>
            <person name="Mardanov A.V."/>
            <person name="Beletsky A.V."/>
            <person name="Kadnikov V.V."/>
            <person name="Ignatov A.N."/>
            <person name="Ravin N.V."/>
        </authorList>
    </citation>
    <scope>NUCLEOTIDE SEQUENCE [LARGE SCALE GENOMIC DNA]</scope>
    <source>
        <strain evidence="3">F-4157</strain>
    </source>
</reference>
<dbReference type="Proteomes" id="UP000019487">
    <property type="component" value="Unassembled WGS sequence"/>
</dbReference>
<feature type="compositionally biased region" description="Basic and acidic residues" evidence="1">
    <location>
        <begin position="212"/>
        <end position="227"/>
    </location>
</feature>
<gene>
    <name evidence="2" type="ORF">SBOR_4828</name>
</gene>
<dbReference type="STRING" id="1432307.W9CFX7"/>
<proteinExistence type="predicted"/>
<organism evidence="2 3">
    <name type="scientific">Sclerotinia borealis (strain F-4128)</name>
    <dbReference type="NCBI Taxonomy" id="1432307"/>
    <lineage>
        <taxon>Eukaryota</taxon>
        <taxon>Fungi</taxon>
        <taxon>Dikarya</taxon>
        <taxon>Ascomycota</taxon>
        <taxon>Pezizomycotina</taxon>
        <taxon>Leotiomycetes</taxon>
        <taxon>Helotiales</taxon>
        <taxon>Sclerotiniaceae</taxon>
        <taxon>Sclerotinia</taxon>
    </lineage>
</organism>
<dbReference type="OrthoDB" id="9995210at2759"/>
<keyword evidence="3" id="KW-1185">Reference proteome</keyword>
<dbReference type="HOGENOM" id="CLU_097653_0_2_1"/>
<dbReference type="SUPFAM" id="SSF48403">
    <property type="entry name" value="Ankyrin repeat"/>
    <property type="match status" value="1"/>
</dbReference>
<name>W9CFX7_SCLBF</name>
<dbReference type="InterPro" id="IPR002110">
    <property type="entry name" value="Ankyrin_rpt"/>
</dbReference>
<dbReference type="AlphaFoldDB" id="W9CFX7"/>
<feature type="region of interest" description="Disordered" evidence="1">
    <location>
        <begin position="191"/>
        <end position="227"/>
    </location>
</feature>
<sequence>MADPRDVEYEEFDGASPTEQLIHAARGNNIDLMQDILGDCKSEEAAAELLNNAKDKSGRYVYHIAAGQGLYDMIDWLLRQEGFECDPVSRAPGEEAGDTPLHSAVRFINDLRPTPTNLAAGKELVELMLEAGSEKDIKNRQGITPITLVAPQNPELKDFIKGYAFEDEDEEEETDPAPGKLDSNYLDYDEVAEGDDDDVRSVYSGSDSDDEKEFRRLKEEKAKRAAN</sequence>
<evidence type="ECO:0000313" key="2">
    <source>
        <dbReference type="EMBL" id="ESZ94771.1"/>
    </source>
</evidence>
<dbReference type="Gene3D" id="1.25.40.20">
    <property type="entry name" value="Ankyrin repeat-containing domain"/>
    <property type="match status" value="1"/>
</dbReference>
<evidence type="ECO:0000313" key="3">
    <source>
        <dbReference type="Proteomes" id="UP000019487"/>
    </source>
</evidence>
<dbReference type="EMBL" id="AYSA01000226">
    <property type="protein sequence ID" value="ESZ94771.1"/>
    <property type="molecule type" value="Genomic_DNA"/>
</dbReference>
<dbReference type="InterPro" id="IPR036770">
    <property type="entry name" value="Ankyrin_rpt-contain_sf"/>
</dbReference>
<accession>W9CFX7</accession>